<dbReference type="Pfam" id="PF04646">
    <property type="entry name" value="DUF604"/>
    <property type="match status" value="1"/>
</dbReference>
<sequence length="476" mass="54852">MFNHEEYRLIPRHRSSRCRHDHTGTAIVLSFVLFVSVLAWMSMVFMSQNQCFHKTEQWQGNPISSLSWPAFETSSDYNNIPATGFFSLSPNSTRGFLALNQVVFGIAGSVDLWVRRKEFVRLWWRPDEMRGHVWLEEAVLDNPNLPPVRVSEDISRFSYTNPTGNPSGVRIARIILESFKLGLPDVKWFVLGDDDTIFNVENLIRVLSKYDSSEMYYIGSTSESHSANTFFSHSMGFGGGGIAISYPLAETLSEMLDECLERYPRLFGSDDRLHACISEIGVPLTREPGFHQWDIRGNAHGLLSAHPITPFVSFHHVEAIDPIFPQHNSMDGLRLFMKAMRTDPSGFLQQSICYDHRQKLTFSISSGYVAQVFPKIVLPRELERSERTYTAWNKLDKSMEFDFDTKTPQRSYCKMPFLFFLEDMHKAGNMTASIYSRDKRRDNLKKRGICFSRALPQDKVQKIHVVSKPMDEYWHL</sequence>
<feature type="non-terminal residue" evidence="2">
    <location>
        <position position="476"/>
    </location>
</feature>
<keyword evidence="3" id="KW-1185">Reference proteome</keyword>
<protein>
    <submittedName>
        <fullName evidence="2">Uncharacterized protein</fullName>
    </submittedName>
</protein>
<dbReference type="Gene3D" id="3.90.550.50">
    <property type="match status" value="1"/>
</dbReference>
<accession>A0AA38G8D6</accession>
<dbReference type="Proteomes" id="UP000824469">
    <property type="component" value="Unassembled WGS sequence"/>
</dbReference>
<keyword evidence="1" id="KW-1133">Transmembrane helix</keyword>
<name>A0AA38G8D6_TAXCH</name>
<reference evidence="2 3" key="1">
    <citation type="journal article" date="2021" name="Nat. Plants">
        <title>The Taxus genome provides insights into paclitaxel biosynthesis.</title>
        <authorList>
            <person name="Xiong X."/>
            <person name="Gou J."/>
            <person name="Liao Q."/>
            <person name="Li Y."/>
            <person name="Zhou Q."/>
            <person name="Bi G."/>
            <person name="Li C."/>
            <person name="Du R."/>
            <person name="Wang X."/>
            <person name="Sun T."/>
            <person name="Guo L."/>
            <person name="Liang H."/>
            <person name="Lu P."/>
            <person name="Wu Y."/>
            <person name="Zhang Z."/>
            <person name="Ro D.K."/>
            <person name="Shang Y."/>
            <person name="Huang S."/>
            <person name="Yan J."/>
        </authorList>
    </citation>
    <scope>NUCLEOTIDE SEQUENCE [LARGE SCALE GENOMIC DNA]</scope>
    <source>
        <strain evidence="2">Ta-2019</strain>
    </source>
</reference>
<dbReference type="FunFam" id="3.90.550.50:FF:000026">
    <property type="entry name" value="Glycoprotein-N-acetylgalactosamine 3-beta-galactosyltransferase 1"/>
    <property type="match status" value="1"/>
</dbReference>
<keyword evidence="1" id="KW-0812">Transmembrane</keyword>
<evidence type="ECO:0000313" key="3">
    <source>
        <dbReference type="Proteomes" id="UP000824469"/>
    </source>
</evidence>
<organism evidence="2 3">
    <name type="scientific">Taxus chinensis</name>
    <name type="common">Chinese yew</name>
    <name type="synonym">Taxus wallichiana var. chinensis</name>
    <dbReference type="NCBI Taxonomy" id="29808"/>
    <lineage>
        <taxon>Eukaryota</taxon>
        <taxon>Viridiplantae</taxon>
        <taxon>Streptophyta</taxon>
        <taxon>Embryophyta</taxon>
        <taxon>Tracheophyta</taxon>
        <taxon>Spermatophyta</taxon>
        <taxon>Pinopsida</taxon>
        <taxon>Pinidae</taxon>
        <taxon>Conifers II</taxon>
        <taxon>Cupressales</taxon>
        <taxon>Taxaceae</taxon>
        <taxon>Taxus</taxon>
    </lineage>
</organism>
<evidence type="ECO:0000256" key="1">
    <source>
        <dbReference type="SAM" id="Phobius"/>
    </source>
</evidence>
<dbReference type="OMA" id="LHDECIE"/>
<dbReference type="InterPro" id="IPR006740">
    <property type="entry name" value="DUF604"/>
</dbReference>
<dbReference type="EMBL" id="JAHRHJ020000004">
    <property type="protein sequence ID" value="KAH9316870.1"/>
    <property type="molecule type" value="Genomic_DNA"/>
</dbReference>
<comment type="caution">
    <text evidence="2">The sequence shown here is derived from an EMBL/GenBank/DDBJ whole genome shotgun (WGS) entry which is preliminary data.</text>
</comment>
<dbReference type="PANTHER" id="PTHR10811">
    <property type="entry name" value="FRINGE-RELATED"/>
    <property type="match status" value="1"/>
</dbReference>
<feature type="transmembrane region" description="Helical" evidence="1">
    <location>
        <begin position="24"/>
        <end position="46"/>
    </location>
</feature>
<dbReference type="AlphaFoldDB" id="A0AA38G8D6"/>
<keyword evidence="1" id="KW-0472">Membrane</keyword>
<evidence type="ECO:0000313" key="2">
    <source>
        <dbReference type="EMBL" id="KAH9316870.1"/>
    </source>
</evidence>
<proteinExistence type="predicted"/>
<gene>
    <name evidence="2" type="ORF">KI387_018639</name>
</gene>